<accession>A0A2N3IK37</accession>
<keyword evidence="6" id="KW-0808">Transferase</keyword>
<dbReference type="RefSeq" id="WP_101357504.1">
    <property type="nucleotide sequence ID" value="NZ_NKXO01000003.1"/>
</dbReference>
<dbReference type="EMBL" id="NKXO01000003">
    <property type="protein sequence ID" value="PKQ70700.1"/>
    <property type="molecule type" value="Genomic_DNA"/>
</dbReference>
<dbReference type="Gene3D" id="3.40.50.150">
    <property type="entry name" value="Vaccinia Virus protein VP39"/>
    <property type="match status" value="1"/>
</dbReference>
<dbReference type="Pfam" id="PF02384">
    <property type="entry name" value="N6_Mtase"/>
    <property type="match status" value="1"/>
</dbReference>
<keyword evidence="7" id="KW-1185">Reference proteome</keyword>
<evidence type="ECO:0000256" key="3">
    <source>
        <dbReference type="ARBA" id="ARBA00023125"/>
    </source>
</evidence>
<dbReference type="SUPFAM" id="SSF116734">
    <property type="entry name" value="DNA methylase specificity domain"/>
    <property type="match status" value="1"/>
</dbReference>
<dbReference type="InterPro" id="IPR044946">
    <property type="entry name" value="Restrct_endonuc_typeI_TRD_sf"/>
</dbReference>
<comment type="similarity">
    <text evidence="1">Belongs to the N(4)/N(6)-methyltransferase family.</text>
</comment>
<keyword evidence="2" id="KW-0680">Restriction system</keyword>
<keyword evidence="4" id="KW-0175">Coiled coil</keyword>
<dbReference type="PRINTS" id="PR00507">
    <property type="entry name" value="N12N6MTFRASE"/>
</dbReference>
<evidence type="ECO:0000256" key="1">
    <source>
        <dbReference type="ARBA" id="ARBA00006594"/>
    </source>
</evidence>
<feature type="domain" description="DNA methylase adenine-specific" evidence="5">
    <location>
        <begin position="136"/>
        <end position="413"/>
    </location>
</feature>
<comment type="caution">
    <text evidence="6">The sequence shown here is derived from an EMBL/GenBank/DDBJ whole genome shotgun (WGS) entry which is preliminary data.</text>
</comment>
<reference evidence="6 7" key="1">
    <citation type="submission" date="2017-06" db="EMBL/GenBank/DDBJ databases">
        <title>Raineya orbicola gen. nov., sp. nov. a slightly thermophilic bacterium of the phylum Bacteroidetes and the description of Raineyaceae fam. nov.</title>
        <authorList>
            <person name="Albuquerque L."/>
            <person name="Polonia A.R.M."/>
            <person name="Barroso C."/>
            <person name="Froufe H.J.C."/>
            <person name="Lage O."/>
            <person name="Lobo-Da-Cunha A."/>
            <person name="Egas C."/>
            <person name="Da Costa M.S."/>
        </authorList>
    </citation>
    <scope>NUCLEOTIDE SEQUENCE [LARGE SCALE GENOMIC DNA]</scope>
    <source>
        <strain evidence="6 7">SPSPC-11</strain>
    </source>
</reference>
<keyword evidence="6" id="KW-0489">Methyltransferase</keyword>
<dbReference type="AlphaFoldDB" id="A0A2N3IK37"/>
<evidence type="ECO:0000256" key="4">
    <source>
        <dbReference type="SAM" id="Coils"/>
    </source>
</evidence>
<dbReference type="CDD" id="cd02440">
    <property type="entry name" value="AdoMet_MTases"/>
    <property type="match status" value="1"/>
</dbReference>
<evidence type="ECO:0000313" key="7">
    <source>
        <dbReference type="Proteomes" id="UP000233387"/>
    </source>
</evidence>
<dbReference type="SUPFAM" id="SSF53335">
    <property type="entry name" value="S-adenosyl-L-methionine-dependent methyltransferases"/>
    <property type="match status" value="1"/>
</dbReference>
<dbReference type="PANTHER" id="PTHR42998:SF1">
    <property type="entry name" value="TYPE I RESTRICTION ENZYME HINDI METHYLASE SUBUNIT"/>
    <property type="match status" value="1"/>
</dbReference>
<sequence>MDLFVTAEINKPKKLIYKQNLFPINNLKIIFREIRDYFAGNVTGITRDEKIAQNIMRLLFCKIYDEKNTQDEQLVNFANRPNETLQEFEKRIFALFEKVKNQYADIFEIDEEIEIQAADLSFIISKMENYSILNADRDIIADAFEELISTSFRGGEGQFFTPRNVVQMMIDVLQPASGERIIDPACGSGGFIAHILQYLIKNKASNYYISGIDKDLFLSKLAKIYLTILGESEYHIFCENSLENPANWKPETQAQIQLGTFDLILANPPFGAKIPVIGKNLLKQYELGHFWVENNNLNGITSNKARWILTKDLREKQPPQILFIERIIQLLKEGGRAGIVLPEGVFGNPSDRYIWEYVKQYCSILGIVSLSQETFQPSTHTKTSVVFLEKKPNNRSQVFMAIAKNVGHDKNGKPTFKFNKDGTYILDNNGNKILDDDTPEIAQNFIKFLKGNLEEESTLGFFVSVEETDNHIYIPEVYKPEVKQRLAEIKKSGLYDLVKIGDLVEKGILQIKRGNEIGSKYYGTGDVPFVRTTDIVNWEIKINPVKSVSEEIYQQYKKQQDVRENDILFVNDGTFLIGRCAIVTENDTKCIIQSHLRKIRVLKPDELNPFYLFYLLNSNIVQKQIEMLTFVQATLSTLGNRIMDLELPIHKNKKETEKIANEIEMIIQLKKQLKQQARKIIEDSL</sequence>
<dbReference type="GO" id="GO:0009307">
    <property type="term" value="P:DNA restriction-modification system"/>
    <property type="evidence" value="ECO:0007669"/>
    <property type="project" value="UniProtKB-KW"/>
</dbReference>
<name>A0A2N3IK37_9BACT</name>
<feature type="coiled-coil region" evidence="4">
    <location>
        <begin position="652"/>
        <end position="679"/>
    </location>
</feature>
<dbReference type="PROSITE" id="PS00092">
    <property type="entry name" value="N6_MTASE"/>
    <property type="match status" value="1"/>
</dbReference>
<dbReference type="Gene3D" id="3.90.220.20">
    <property type="entry name" value="DNA methylase specificity domains"/>
    <property type="match status" value="1"/>
</dbReference>
<dbReference type="GO" id="GO:0003677">
    <property type="term" value="F:DNA binding"/>
    <property type="evidence" value="ECO:0007669"/>
    <property type="project" value="UniProtKB-KW"/>
</dbReference>
<dbReference type="InterPro" id="IPR003356">
    <property type="entry name" value="DNA_methylase_A-5"/>
</dbReference>
<organism evidence="6 7">
    <name type="scientific">Raineya orbicola</name>
    <dbReference type="NCBI Taxonomy" id="2016530"/>
    <lineage>
        <taxon>Bacteria</taxon>
        <taxon>Pseudomonadati</taxon>
        <taxon>Bacteroidota</taxon>
        <taxon>Cytophagia</taxon>
        <taxon>Cytophagales</taxon>
        <taxon>Raineyaceae</taxon>
        <taxon>Raineya</taxon>
    </lineage>
</organism>
<dbReference type="InterPro" id="IPR052916">
    <property type="entry name" value="Type-I_RE_MTase_Subunit"/>
</dbReference>
<proteinExistence type="inferred from homology"/>
<evidence type="ECO:0000313" key="6">
    <source>
        <dbReference type="EMBL" id="PKQ70700.1"/>
    </source>
</evidence>
<dbReference type="PANTHER" id="PTHR42998">
    <property type="entry name" value="TYPE I RESTRICTION ENZYME HINDVIIP M PROTEIN-RELATED"/>
    <property type="match status" value="1"/>
</dbReference>
<dbReference type="GO" id="GO:0008170">
    <property type="term" value="F:N-methyltransferase activity"/>
    <property type="evidence" value="ECO:0007669"/>
    <property type="project" value="InterPro"/>
</dbReference>
<keyword evidence="3" id="KW-0238">DNA-binding</keyword>
<gene>
    <name evidence="6" type="ORF">Rain11_0237</name>
</gene>
<dbReference type="InterPro" id="IPR002052">
    <property type="entry name" value="DNA_methylase_N6_adenine_CS"/>
</dbReference>
<evidence type="ECO:0000256" key="2">
    <source>
        <dbReference type="ARBA" id="ARBA00022747"/>
    </source>
</evidence>
<protein>
    <submittedName>
        <fullName evidence="6">N-6 DNA Methylase</fullName>
    </submittedName>
</protein>
<dbReference type="InterPro" id="IPR029063">
    <property type="entry name" value="SAM-dependent_MTases_sf"/>
</dbReference>
<dbReference type="OrthoDB" id="9814572at2"/>
<evidence type="ECO:0000259" key="5">
    <source>
        <dbReference type="Pfam" id="PF02384"/>
    </source>
</evidence>
<dbReference type="GO" id="GO:0032259">
    <property type="term" value="P:methylation"/>
    <property type="evidence" value="ECO:0007669"/>
    <property type="project" value="UniProtKB-KW"/>
</dbReference>
<dbReference type="Proteomes" id="UP000233387">
    <property type="component" value="Unassembled WGS sequence"/>
</dbReference>